<evidence type="ECO:0000313" key="4">
    <source>
        <dbReference type="Proteomes" id="UP000295722"/>
    </source>
</evidence>
<comment type="similarity">
    <text evidence="1">Belongs to the aspartate/glutamate racemases family.</text>
</comment>
<gene>
    <name evidence="3" type="ORF">EYW47_13320</name>
</gene>
<dbReference type="GO" id="GO:0047661">
    <property type="term" value="F:amino-acid racemase activity"/>
    <property type="evidence" value="ECO:0007669"/>
    <property type="project" value="InterPro"/>
</dbReference>
<evidence type="ECO:0000256" key="1">
    <source>
        <dbReference type="ARBA" id="ARBA00007847"/>
    </source>
</evidence>
<dbReference type="InterPro" id="IPR015942">
    <property type="entry name" value="Asp/Glu/hydantoin_racemase"/>
</dbReference>
<sequence length="234" mass="25529">MKTIGVIGGMSWESSAEYYRLLNRYAKARLGGHHNARSLMTTVDFAEVEALQRAGDWDALGVQMAQAAAQLERGGADLVLLATNTMHRVCASIEAAISIPFLHIADPTGAALKAAGVSRAGLLGTRYTMEQDFYVGRLRERHAIEAIVPNDRDRESVHRIIYDELCHGVVEDDSRRVYQRVIDDMKMRGAQAVILGCTEITLLIGPADSALPVFDTTALHAQAAVDWTLSGHEA</sequence>
<protein>
    <submittedName>
        <fullName evidence="3">Aspartate/glutamate racemase family protein</fullName>
    </submittedName>
</protein>
<keyword evidence="4" id="KW-1185">Reference proteome</keyword>
<dbReference type="SUPFAM" id="SSF53681">
    <property type="entry name" value="Aspartate/glutamate racemase"/>
    <property type="match status" value="2"/>
</dbReference>
<dbReference type="NCBIfam" id="TIGR00035">
    <property type="entry name" value="asp_race"/>
    <property type="match status" value="1"/>
</dbReference>
<dbReference type="OrthoDB" id="9803739at2"/>
<dbReference type="EMBL" id="SMRP01000005">
    <property type="protein sequence ID" value="TDG23705.1"/>
    <property type="molecule type" value="Genomic_DNA"/>
</dbReference>
<evidence type="ECO:0000313" key="3">
    <source>
        <dbReference type="EMBL" id="TDG23705.1"/>
    </source>
</evidence>
<keyword evidence="2" id="KW-0413">Isomerase</keyword>
<name>A0A4R5MAH0_9BURK</name>
<dbReference type="RefSeq" id="WP_133195302.1">
    <property type="nucleotide sequence ID" value="NZ_JBHUCW010000006.1"/>
</dbReference>
<dbReference type="Proteomes" id="UP000295722">
    <property type="component" value="Unassembled WGS sequence"/>
</dbReference>
<reference evidence="3 4" key="1">
    <citation type="submission" date="2019-03" db="EMBL/GenBank/DDBJ databases">
        <title>Paraburkholderia sp. 4M-K11, isolated from subtropical forest soil.</title>
        <authorList>
            <person name="Gao Z.-H."/>
            <person name="Qiu L.-H."/>
        </authorList>
    </citation>
    <scope>NUCLEOTIDE SEQUENCE [LARGE SCALE GENOMIC DNA]</scope>
    <source>
        <strain evidence="3 4">4M-K11</strain>
    </source>
</reference>
<accession>A0A4R5MAH0</accession>
<dbReference type="PANTHER" id="PTHR21198:SF7">
    <property type="entry name" value="ASPARTATE-GLUTAMATE RACEMASE FAMILY"/>
    <property type="match status" value="1"/>
</dbReference>
<organism evidence="3 4">
    <name type="scientific">Paraburkholderia silviterrae</name>
    <dbReference type="NCBI Taxonomy" id="2528715"/>
    <lineage>
        <taxon>Bacteria</taxon>
        <taxon>Pseudomonadati</taxon>
        <taxon>Pseudomonadota</taxon>
        <taxon>Betaproteobacteria</taxon>
        <taxon>Burkholderiales</taxon>
        <taxon>Burkholderiaceae</taxon>
        <taxon>Paraburkholderia</taxon>
    </lineage>
</organism>
<proteinExistence type="inferred from homology"/>
<dbReference type="AlphaFoldDB" id="A0A4R5MAH0"/>
<dbReference type="Gene3D" id="3.40.50.1860">
    <property type="match status" value="2"/>
</dbReference>
<dbReference type="PANTHER" id="PTHR21198">
    <property type="entry name" value="GLUTAMATE RACEMASE"/>
    <property type="match status" value="1"/>
</dbReference>
<comment type="caution">
    <text evidence="3">The sequence shown here is derived from an EMBL/GenBank/DDBJ whole genome shotgun (WGS) entry which is preliminary data.</text>
</comment>
<dbReference type="Pfam" id="PF01177">
    <property type="entry name" value="Asp_Glu_race"/>
    <property type="match status" value="1"/>
</dbReference>
<dbReference type="InterPro" id="IPR004380">
    <property type="entry name" value="Asp_race"/>
</dbReference>
<evidence type="ECO:0000256" key="2">
    <source>
        <dbReference type="ARBA" id="ARBA00023235"/>
    </source>
</evidence>
<dbReference type="InterPro" id="IPR001920">
    <property type="entry name" value="Asp/Glu_race"/>
</dbReference>